<dbReference type="SUPFAM" id="SSF53474">
    <property type="entry name" value="alpha/beta-Hydrolases"/>
    <property type="match status" value="1"/>
</dbReference>
<accession>A0ABS7EIW6</accession>
<dbReference type="InterPro" id="IPR000073">
    <property type="entry name" value="AB_hydrolase_1"/>
</dbReference>
<evidence type="ECO:0000256" key="1">
    <source>
        <dbReference type="ARBA" id="ARBA00022801"/>
    </source>
</evidence>
<dbReference type="RefSeq" id="WP_220104888.1">
    <property type="nucleotide sequence ID" value="NZ_JAHZSS010000020.1"/>
</dbReference>
<keyword evidence="4" id="KW-1185">Reference proteome</keyword>
<proteinExistence type="predicted"/>
<dbReference type="Pfam" id="PF12697">
    <property type="entry name" value="Abhydrolase_6"/>
    <property type="match status" value="1"/>
</dbReference>
<dbReference type="InterPro" id="IPR029058">
    <property type="entry name" value="AB_hydrolase_fold"/>
</dbReference>
<keyword evidence="1 3" id="KW-0378">Hydrolase</keyword>
<dbReference type="PANTHER" id="PTHR46118:SF4">
    <property type="entry name" value="PROTEIN ABHD11"/>
    <property type="match status" value="1"/>
</dbReference>
<evidence type="ECO:0000313" key="3">
    <source>
        <dbReference type="EMBL" id="MBW8192265.1"/>
    </source>
</evidence>
<gene>
    <name evidence="3" type="ORF">K0504_14605</name>
</gene>
<name>A0ABS7EIW6_9GAMM</name>
<feature type="domain" description="AB hydrolase-1" evidence="2">
    <location>
        <begin position="15"/>
        <end position="264"/>
    </location>
</feature>
<dbReference type="Gene3D" id="3.40.50.1820">
    <property type="entry name" value="alpha/beta hydrolase"/>
    <property type="match status" value="1"/>
</dbReference>
<protein>
    <submittedName>
        <fullName evidence="3">Alpha/beta hydrolase</fullName>
    </submittedName>
</protein>
<organism evidence="3 4">
    <name type="scientific">Neiella holothuriorum</name>
    <dbReference type="NCBI Taxonomy" id="2870530"/>
    <lineage>
        <taxon>Bacteria</taxon>
        <taxon>Pseudomonadati</taxon>
        <taxon>Pseudomonadota</taxon>
        <taxon>Gammaproteobacteria</taxon>
        <taxon>Alteromonadales</taxon>
        <taxon>Echinimonadaceae</taxon>
        <taxon>Neiella</taxon>
    </lineage>
</organism>
<evidence type="ECO:0000259" key="2">
    <source>
        <dbReference type="Pfam" id="PF12697"/>
    </source>
</evidence>
<evidence type="ECO:0000313" key="4">
    <source>
        <dbReference type="Proteomes" id="UP001166251"/>
    </source>
</evidence>
<sequence>MTPLIQHSPHGIPLVLSPANGFPPLVYRALLDELTSLNQLQLWLAEHRPLWRNQQLMQPFNWQQLATDLIQQIEQQQLPPVILLGHSLGAVLGLMAARRRPDLFRQLILVDPVFFPAYKSHFLRWLPWRFKRTIPMIKKTLGRPERFADAHSAFKFHRRASAFRNLSDEGLQTYIEHGFEEVDSELQLRFGKSWEAAIYGSLPNVWPDLRQLETPTIAIRAQHSNTLALPQWQRWQRLKPQHQFVEFSGSEHLLPLTEPHRLADYLRPVLSQLVTAASA</sequence>
<dbReference type="GO" id="GO:0016787">
    <property type="term" value="F:hydrolase activity"/>
    <property type="evidence" value="ECO:0007669"/>
    <property type="project" value="UniProtKB-KW"/>
</dbReference>
<dbReference type="PANTHER" id="PTHR46118">
    <property type="entry name" value="PROTEIN ABHD11"/>
    <property type="match status" value="1"/>
</dbReference>
<comment type="caution">
    <text evidence="3">The sequence shown here is derived from an EMBL/GenBank/DDBJ whole genome shotgun (WGS) entry which is preliminary data.</text>
</comment>
<dbReference type="Proteomes" id="UP001166251">
    <property type="component" value="Unassembled WGS sequence"/>
</dbReference>
<reference evidence="3" key="1">
    <citation type="submission" date="2021-07" db="EMBL/GenBank/DDBJ databases">
        <title>Neiella marina sp. nov., isolated from the intestinal content of sea cucumber Apostichopus japonicus.</title>
        <authorList>
            <person name="Bai X."/>
        </authorList>
    </citation>
    <scope>NUCLEOTIDE SEQUENCE</scope>
    <source>
        <strain evidence="3">126</strain>
    </source>
</reference>
<dbReference type="EMBL" id="JAHZSS010000020">
    <property type="protein sequence ID" value="MBW8192265.1"/>
    <property type="molecule type" value="Genomic_DNA"/>
</dbReference>